<accession>A0A5J5FB27</accession>
<evidence type="ECO:0000256" key="1">
    <source>
        <dbReference type="ARBA" id="ARBA00004123"/>
    </source>
</evidence>
<dbReference type="InterPro" id="IPR027266">
    <property type="entry name" value="TrmE/GcvT-like"/>
</dbReference>
<dbReference type="InterPro" id="IPR009723">
    <property type="entry name" value="Pop1_N"/>
</dbReference>
<dbReference type="OrthoDB" id="442863at2759"/>
<evidence type="ECO:0000256" key="2">
    <source>
        <dbReference type="ARBA" id="ARBA00022694"/>
    </source>
</evidence>
<evidence type="ECO:0000313" key="9">
    <source>
        <dbReference type="Proteomes" id="UP000326924"/>
    </source>
</evidence>
<feature type="region of interest" description="Disordered" evidence="4">
    <location>
        <begin position="162"/>
        <end position="182"/>
    </location>
</feature>
<feature type="region of interest" description="Disordered" evidence="4">
    <location>
        <begin position="1"/>
        <end position="29"/>
    </location>
</feature>
<evidence type="ECO:0000259" key="7">
    <source>
        <dbReference type="Pfam" id="PF22770"/>
    </source>
</evidence>
<dbReference type="InParanoid" id="A0A5J5FB27"/>
<dbReference type="Proteomes" id="UP000326924">
    <property type="component" value="Unassembled WGS sequence"/>
</dbReference>
<evidence type="ECO:0000259" key="5">
    <source>
        <dbReference type="Pfam" id="PF06978"/>
    </source>
</evidence>
<dbReference type="SUPFAM" id="SSF103025">
    <property type="entry name" value="Folate-binding domain"/>
    <property type="match status" value="1"/>
</dbReference>
<dbReference type="EMBL" id="VXIS01000005">
    <property type="protein sequence ID" value="KAA8914511.1"/>
    <property type="molecule type" value="Genomic_DNA"/>
</dbReference>
<dbReference type="PANTHER" id="PTHR22731">
    <property type="entry name" value="RIBONUCLEASES P/MRP PROTEIN SUBUNIT POP1"/>
    <property type="match status" value="1"/>
</dbReference>
<dbReference type="Pfam" id="PF06978">
    <property type="entry name" value="POP1_N"/>
    <property type="match status" value="1"/>
</dbReference>
<reference evidence="8 9" key="1">
    <citation type="submission" date="2019-09" db="EMBL/GenBank/DDBJ databases">
        <title>Draft genome of the ectomycorrhizal ascomycete Sphaerosporella brunnea.</title>
        <authorList>
            <consortium name="DOE Joint Genome Institute"/>
            <person name="Benucci G.M."/>
            <person name="Marozzi G."/>
            <person name="Antonielli L."/>
            <person name="Sanchez S."/>
            <person name="Marco P."/>
            <person name="Wang X."/>
            <person name="Falini L.B."/>
            <person name="Barry K."/>
            <person name="Haridas S."/>
            <person name="Lipzen A."/>
            <person name="Labutti K."/>
            <person name="Grigoriev I.V."/>
            <person name="Murat C."/>
            <person name="Martin F."/>
            <person name="Albertini E."/>
            <person name="Donnini D."/>
            <person name="Bonito G."/>
        </authorList>
    </citation>
    <scope>NUCLEOTIDE SEQUENCE [LARGE SCALE GENOMIC DNA]</scope>
    <source>
        <strain evidence="8 9">Sb_GMNB300</strain>
    </source>
</reference>
<dbReference type="GO" id="GO:0005655">
    <property type="term" value="C:nucleolar ribonuclease P complex"/>
    <property type="evidence" value="ECO:0007669"/>
    <property type="project" value="InterPro"/>
</dbReference>
<comment type="subcellular location">
    <subcellularLocation>
        <location evidence="1">Nucleus</location>
    </subcellularLocation>
</comment>
<feature type="domain" description="Pop1 N-terminal" evidence="5">
    <location>
        <begin position="56"/>
        <end position="243"/>
    </location>
</feature>
<gene>
    <name evidence="8" type="ORF">FN846DRAFT_771144</name>
</gene>
<evidence type="ECO:0000256" key="3">
    <source>
        <dbReference type="ARBA" id="ARBA00023242"/>
    </source>
</evidence>
<keyword evidence="9" id="KW-1185">Reference proteome</keyword>
<dbReference type="Gene3D" id="3.30.1360.120">
    <property type="entry name" value="Probable tRNA modification gtpase trme, domain 1"/>
    <property type="match status" value="1"/>
</dbReference>
<evidence type="ECO:0000256" key="4">
    <source>
        <dbReference type="SAM" id="MobiDB-lite"/>
    </source>
</evidence>
<dbReference type="PANTHER" id="PTHR22731:SF3">
    <property type="entry name" value="RIBONUCLEASES P_MRP PROTEIN SUBUNIT POP1"/>
    <property type="match status" value="1"/>
</dbReference>
<evidence type="ECO:0000259" key="6">
    <source>
        <dbReference type="Pfam" id="PF08170"/>
    </source>
</evidence>
<feature type="domain" description="POPLD" evidence="6">
    <location>
        <begin position="506"/>
        <end position="607"/>
    </location>
</feature>
<keyword evidence="3" id="KW-0539">Nucleus</keyword>
<protein>
    <submittedName>
        <fullName evidence="8">Putative ribonuclease P complex subunit Pop1</fullName>
    </submittedName>
</protein>
<dbReference type="AlphaFoldDB" id="A0A5J5FB27"/>
<dbReference type="InterPro" id="IPR055079">
    <property type="entry name" value="POP1_C"/>
</dbReference>
<dbReference type="Pfam" id="PF08170">
    <property type="entry name" value="POPLD"/>
    <property type="match status" value="1"/>
</dbReference>
<organism evidence="8 9">
    <name type="scientific">Sphaerosporella brunnea</name>
    <dbReference type="NCBI Taxonomy" id="1250544"/>
    <lineage>
        <taxon>Eukaryota</taxon>
        <taxon>Fungi</taxon>
        <taxon>Dikarya</taxon>
        <taxon>Ascomycota</taxon>
        <taxon>Pezizomycotina</taxon>
        <taxon>Pezizomycetes</taxon>
        <taxon>Pezizales</taxon>
        <taxon>Pyronemataceae</taxon>
        <taxon>Sphaerosporella</taxon>
    </lineage>
</organism>
<keyword evidence="2" id="KW-0819">tRNA processing</keyword>
<sequence>MATPTPGQRPNPRKRPKLSPTSGPDVKRARIISSRTIIAQTDLPELKSGALNTSAFIKARRFEIGALEKSMASSKAILKQRAFQSLPRELRRRTASHNTKRVPKRLRARAEKEMVEDNTPTHTFRKRKKTGHDRLRAETAEKLRKMGKKKEVIEKLVGREEGVGGELRKPPRPHSKYRKRQKGKVWLPTHVWHAKRAHIDVRWRFAVPESPNEKCFRSTQRAVEKRGAIAWDTSYWSHILVRGDEELVQKVLEEVCKDAAADKKVRAGRRTKECWVYERGGYPDKPIAPVTVIWSPAEEGPGKGRRVLLRVHPAGFYKVWEELLAAIRAPNIAAGEQKVSIDDLRFELGSIQIAGPSATDALLSVLNPYNPAGETEKAWTGLRGLTNPGALPPDVVLSFEITDPRLHFPPRHDNVPAQQEETLFTIQSTWPVPATPHGLLDPKKRAIAVKLQASLKRIHKRKADAGPGKYPEAIPHDPKIPIIILTSPLAGNKSGVAPPKQSPTAWTIIMPWKWVHPVWYSLMHTPEQVRFGGVQELRQMAFDHGLPWFPADFPGTAAGREWENAAAARRKEIWDKKPPQKRMNYDAVKISSDSRRGEVGDWTRCDWGLLIPQEEQDPQQMETETEPTTSEILASIEEPPPKENNYWHISAPSIAAYLRTFPALPPSLSNLPPSLLARGLFNIKITLLHRGSPTATSRLYRSTPAWKSLATSLLASKGKKPKNKWDKQDLGVVEAGQQGYPQCPGEEELVGFVTTGNYSLSEGRTVALGALSWRRWVEGWEGKERWVVVRAPGEIVGRVGVWEVA</sequence>
<feature type="compositionally biased region" description="Basic residues" evidence="4">
    <location>
        <begin position="170"/>
        <end position="182"/>
    </location>
</feature>
<name>A0A5J5FB27_9PEZI</name>
<dbReference type="InterPro" id="IPR012590">
    <property type="entry name" value="POPLD_dom"/>
</dbReference>
<dbReference type="GO" id="GO:0000172">
    <property type="term" value="C:ribonuclease MRP complex"/>
    <property type="evidence" value="ECO:0007669"/>
    <property type="project" value="InterPro"/>
</dbReference>
<dbReference type="GO" id="GO:0001682">
    <property type="term" value="P:tRNA 5'-leader removal"/>
    <property type="evidence" value="ECO:0007669"/>
    <property type="project" value="InterPro"/>
</dbReference>
<feature type="domain" description="POP1 C-terminal" evidence="7">
    <location>
        <begin position="746"/>
        <end position="802"/>
    </location>
</feature>
<comment type="caution">
    <text evidence="8">The sequence shown here is derived from an EMBL/GenBank/DDBJ whole genome shotgun (WGS) entry which is preliminary data.</text>
</comment>
<evidence type="ECO:0000313" key="8">
    <source>
        <dbReference type="EMBL" id="KAA8914511.1"/>
    </source>
</evidence>
<dbReference type="InterPro" id="IPR039182">
    <property type="entry name" value="Pop1"/>
</dbReference>
<dbReference type="FunCoup" id="A0A5J5FB27">
    <property type="interactions" value="106"/>
</dbReference>
<dbReference type="Pfam" id="PF22770">
    <property type="entry name" value="POP1_C"/>
    <property type="match status" value="1"/>
</dbReference>
<proteinExistence type="predicted"/>